<dbReference type="PANTHER" id="PTHR10519:SF74">
    <property type="entry name" value="GAMMA-AMINOBUTYRIC ACID TYPE B RECEPTOR SUBUNIT 2"/>
    <property type="match status" value="1"/>
</dbReference>
<dbReference type="RefSeq" id="XP_002111217.1">
    <property type="nucleotide sequence ID" value="XM_002111181.1"/>
</dbReference>
<dbReference type="GO" id="GO:0038039">
    <property type="term" value="C:G protein-coupled receptor heterodimeric complex"/>
    <property type="evidence" value="ECO:0000318"/>
    <property type="project" value="GO_Central"/>
</dbReference>
<dbReference type="KEGG" id="tad:TRIADDRAFT_54955"/>
<keyword evidence="11" id="KW-1015">Disulfide bond</keyword>
<evidence type="ECO:0000256" key="16">
    <source>
        <dbReference type="ARBA" id="ARBA00034104"/>
    </source>
</evidence>
<dbReference type="Proteomes" id="UP000009022">
    <property type="component" value="Unassembled WGS sequence"/>
</dbReference>
<accession>B3RTG3</accession>
<evidence type="ECO:0000256" key="6">
    <source>
        <dbReference type="ARBA" id="ARBA00022989"/>
    </source>
</evidence>
<gene>
    <name evidence="20" type="ORF">TRIADDRAFT_54955</name>
</gene>
<organism evidence="20 21">
    <name type="scientific">Trichoplax adhaerens</name>
    <name type="common">Trichoplax reptans</name>
    <dbReference type="NCBI Taxonomy" id="10228"/>
    <lineage>
        <taxon>Eukaryota</taxon>
        <taxon>Metazoa</taxon>
        <taxon>Placozoa</taxon>
        <taxon>Uniplacotomia</taxon>
        <taxon>Trichoplacea</taxon>
        <taxon>Trichoplacidae</taxon>
        <taxon>Trichoplax</taxon>
    </lineage>
</organism>
<evidence type="ECO:0000256" key="17">
    <source>
        <dbReference type="SAM" id="Phobius"/>
    </source>
</evidence>
<keyword evidence="6 17" id="KW-1133">Transmembrane helix</keyword>
<evidence type="ECO:0000256" key="14">
    <source>
        <dbReference type="ARBA" id="ARBA00023224"/>
    </source>
</evidence>
<dbReference type="InterPro" id="IPR017978">
    <property type="entry name" value="GPCR_3_C"/>
</dbReference>
<dbReference type="STRING" id="10228.B3RTG3"/>
<dbReference type="GO" id="GO:0045211">
    <property type="term" value="C:postsynaptic membrane"/>
    <property type="evidence" value="ECO:0007669"/>
    <property type="project" value="UniProtKB-SubCell"/>
</dbReference>
<dbReference type="SUPFAM" id="SSF53822">
    <property type="entry name" value="Periplasmic binding protein-like I"/>
    <property type="match status" value="1"/>
</dbReference>
<keyword evidence="3" id="KW-0597">Phosphoprotein</keyword>
<dbReference type="PRINTS" id="PR01177">
    <property type="entry name" value="GABAB1RECPTR"/>
</dbReference>
<dbReference type="OrthoDB" id="17569at2759"/>
<dbReference type="Pfam" id="PF00003">
    <property type="entry name" value="7tm_3"/>
    <property type="match status" value="1"/>
</dbReference>
<reference evidence="20 21" key="1">
    <citation type="journal article" date="2008" name="Nature">
        <title>The Trichoplax genome and the nature of placozoans.</title>
        <authorList>
            <person name="Srivastava M."/>
            <person name="Begovic E."/>
            <person name="Chapman J."/>
            <person name="Putnam N.H."/>
            <person name="Hellsten U."/>
            <person name="Kawashima T."/>
            <person name="Kuo A."/>
            <person name="Mitros T."/>
            <person name="Salamov A."/>
            <person name="Carpenter M.L."/>
            <person name="Signorovitch A.Y."/>
            <person name="Moreno M.A."/>
            <person name="Kamm K."/>
            <person name="Grimwood J."/>
            <person name="Schmutz J."/>
            <person name="Shapiro H."/>
            <person name="Grigoriev I.V."/>
            <person name="Buss L.W."/>
            <person name="Schierwater B."/>
            <person name="Dellaporta S.L."/>
            <person name="Rokhsar D.S."/>
        </authorList>
    </citation>
    <scope>NUCLEOTIDE SEQUENCE [LARGE SCALE GENOMIC DNA]</scope>
    <source>
        <strain evidence="20 21">Grell-BS-1999</strain>
    </source>
</reference>
<evidence type="ECO:0000259" key="19">
    <source>
        <dbReference type="Pfam" id="PF01094"/>
    </source>
</evidence>
<dbReference type="Pfam" id="PF01094">
    <property type="entry name" value="ANF_receptor"/>
    <property type="match status" value="1"/>
</dbReference>
<keyword evidence="2" id="KW-1003">Cell membrane</keyword>
<evidence type="ECO:0000256" key="4">
    <source>
        <dbReference type="ARBA" id="ARBA00022692"/>
    </source>
</evidence>
<feature type="domain" description="G-protein coupled receptors family 3 profile" evidence="18">
    <location>
        <begin position="406"/>
        <end position="482"/>
    </location>
</feature>
<dbReference type="CTD" id="6751899"/>
<dbReference type="PRINTS" id="PR01176">
    <property type="entry name" value="GABABRECEPTR"/>
</dbReference>
<evidence type="ECO:0000256" key="8">
    <source>
        <dbReference type="ARBA" id="ARBA00023040"/>
    </source>
</evidence>
<evidence type="ECO:0000256" key="10">
    <source>
        <dbReference type="ARBA" id="ARBA00023136"/>
    </source>
</evidence>
<evidence type="ECO:0000256" key="5">
    <source>
        <dbReference type="ARBA" id="ARBA00022729"/>
    </source>
</evidence>
<keyword evidence="9" id="KW-0175">Coiled coil</keyword>
<feature type="transmembrane region" description="Helical" evidence="17">
    <location>
        <begin position="450"/>
        <end position="467"/>
    </location>
</feature>
<sequence>MTLDAGRLAILDINNRSDILPEYKLSMDVWDTEYKTWVTTKSFFDAVTTGPIKIATFGPLTSICAKPVASIAKYWNLITIASGVSSAALINRATYPHFFTTETTDITLNQIRVALLKRYNWTRVATIHYIEETDETSAKNFIADAIAQNITLVTSEAFVTDPVAQVKSIKEKGARIILLFASTENSIRVICQAYHQGLYGPHYIWFITYGHNTDWWKSNLGQGNVNCSIAEIEQVLTNYFTFNNIKLGLNPNTISGMNSSQYMEHYYSYVQRPPSLYKYFQINGYDAMWALALALNKTENILKESGSTLSDFHYKNSFIRSILFNEMSNTNFIGISGPVRFTDGARITDVGIYQCQIKNNQSKIVQVGTHFGLTEKMNIKEDEIYWISGGVPADQVKTEDSIIGISRATFLAMTVLAVLAIICASIFLVINITHRKLRHIKMSSPTINNLFLFGCIICYIAAITFGIDSNSAGGVFPPAICAVIRDYQLIIMVIFLVIFDVIYLTIWELIDPLTSKLRFLRTEAAKLRVKAANVTNGSFARRYSKNESVEKSFKRSNIDVNDGFVDQLISLIKNDVDAQAIITKIRQRRNNAPMIFKS</sequence>
<evidence type="ECO:0000256" key="1">
    <source>
        <dbReference type="ARBA" id="ARBA00008991"/>
    </source>
</evidence>
<dbReference type="GO" id="GO:0007214">
    <property type="term" value="P:gamma-aminobutyric acid signaling pathway"/>
    <property type="evidence" value="ECO:0000318"/>
    <property type="project" value="GO_Central"/>
</dbReference>
<keyword evidence="5" id="KW-0732">Signal</keyword>
<keyword evidence="12" id="KW-0675">Receptor</keyword>
<dbReference type="CDD" id="cd06366">
    <property type="entry name" value="PBP1_GABAb_receptor"/>
    <property type="match status" value="1"/>
</dbReference>
<evidence type="ECO:0000256" key="2">
    <source>
        <dbReference type="ARBA" id="ARBA00022475"/>
    </source>
</evidence>
<dbReference type="eggNOG" id="KOG1055">
    <property type="taxonomic scope" value="Eukaryota"/>
</dbReference>
<evidence type="ECO:0000256" key="9">
    <source>
        <dbReference type="ARBA" id="ARBA00023054"/>
    </source>
</evidence>
<dbReference type="HOGENOM" id="CLU_005240_3_0_1"/>
<keyword evidence="4 17" id="KW-0812">Transmembrane</keyword>
<name>B3RTG3_TRIAD</name>
<dbReference type="GO" id="GO:0004965">
    <property type="term" value="F:G protein-coupled GABA receptor activity"/>
    <property type="evidence" value="ECO:0000318"/>
    <property type="project" value="GO_Central"/>
</dbReference>
<dbReference type="GeneID" id="6751899"/>
<comment type="subcellular location">
    <subcellularLocation>
        <location evidence="16">Postsynaptic cell membrane</location>
        <topology evidence="16">Multi-pass membrane protein</topology>
    </subcellularLocation>
</comment>
<dbReference type="PANTHER" id="PTHR10519">
    <property type="entry name" value="GABA-B RECEPTOR"/>
    <property type="match status" value="1"/>
</dbReference>
<keyword evidence="8" id="KW-0297">G-protein coupled receptor</keyword>
<dbReference type="FunFam" id="3.40.50.2300:FF:000072">
    <property type="entry name" value="Gamma-aminobutyric acid type B receptor subunit 2"/>
    <property type="match status" value="2"/>
</dbReference>
<keyword evidence="21" id="KW-1185">Reference proteome</keyword>
<evidence type="ECO:0000313" key="21">
    <source>
        <dbReference type="Proteomes" id="UP000009022"/>
    </source>
</evidence>
<dbReference type="AlphaFoldDB" id="B3RTG3"/>
<protein>
    <submittedName>
        <fullName evidence="20">Uncharacterized protein</fullName>
    </submittedName>
</protein>
<keyword evidence="14" id="KW-0807">Transducer</keyword>
<evidence type="ECO:0000313" key="20">
    <source>
        <dbReference type="EMBL" id="EDV27221.1"/>
    </source>
</evidence>
<dbReference type="InterPro" id="IPR001828">
    <property type="entry name" value="ANF_lig-bd_rcpt"/>
</dbReference>
<dbReference type="Gene3D" id="3.40.50.2300">
    <property type="match status" value="2"/>
</dbReference>
<dbReference type="InterPro" id="IPR028082">
    <property type="entry name" value="Peripla_BP_I"/>
</dbReference>
<dbReference type="InterPro" id="IPR002455">
    <property type="entry name" value="GPCR3_GABA-B"/>
</dbReference>
<evidence type="ECO:0000256" key="12">
    <source>
        <dbReference type="ARBA" id="ARBA00023170"/>
    </source>
</evidence>
<keyword evidence="7" id="KW-0770">Synapse</keyword>
<evidence type="ECO:0000256" key="3">
    <source>
        <dbReference type="ARBA" id="ARBA00022553"/>
    </source>
</evidence>
<keyword evidence="15" id="KW-0628">Postsynaptic cell membrane</keyword>
<keyword evidence="13" id="KW-0325">Glycoprotein</keyword>
<feature type="transmembrane region" description="Helical" evidence="17">
    <location>
        <begin position="410"/>
        <end position="430"/>
    </location>
</feature>
<dbReference type="EMBL" id="DS985243">
    <property type="protein sequence ID" value="EDV27221.1"/>
    <property type="molecule type" value="Genomic_DNA"/>
</dbReference>
<keyword evidence="10 17" id="KW-0472">Membrane</keyword>
<dbReference type="InParanoid" id="B3RTG3"/>
<dbReference type="PhylomeDB" id="B3RTG3"/>
<evidence type="ECO:0000256" key="15">
    <source>
        <dbReference type="ARBA" id="ARBA00023257"/>
    </source>
</evidence>
<comment type="similarity">
    <text evidence="1">Belongs to the G-protein coupled receptor 3 family. GABA-B receptor subfamily.</text>
</comment>
<proteinExistence type="inferred from homology"/>
<feature type="transmembrane region" description="Helical" evidence="17">
    <location>
        <begin position="487"/>
        <end position="510"/>
    </location>
</feature>
<evidence type="ECO:0000259" key="18">
    <source>
        <dbReference type="Pfam" id="PF00003"/>
    </source>
</evidence>
<evidence type="ECO:0000256" key="13">
    <source>
        <dbReference type="ARBA" id="ARBA00023180"/>
    </source>
</evidence>
<feature type="domain" description="Receptor ligand binding region" evidence="19">
    <location>
        <begin position="4"/>
        <end position="356"/>
    </location>
</feature>
<evidence type="ECO:0000256" key="11">
    <source>
        <dbReference type="ARBA" id="ARBA00023157"/>
    </source>
</evidence>
<evidence type="ECO:0000256" key="7">
    <source>
        <dbReference type="ARBA" id="ARBA00023018"/>
    </source>
</evidence>